<dbReference type="Gene3D" id="3.20.20.70">
    <property type="entry name" value="Aldolase class I"/>
    <property type="match status" value="1"/>
</dbReference>
<keyword evidence="10" id="KW-0963">Cytoplasm</keyword>
<keyword evidence="7 10" id="KW-0408">Iron</keyword>
<accession>A0A2T6SR40</accession>
<dbReference type="SMART" id="SM00729">
    <property type="entry name" value="Elp3"/>
    <property type="match status" value="1"/>
</dbReference>
<dbReference type="SUPFAM" id="SSF102114">
    <property type="entry name" value="Radical SAM enzymes"/>
    <property type="match status" value="1"/>
</dbReference>
<dbReference type="PANTHER" id="PTHR13932">
    <property type="entry name" value="COPROPORPHYRINIGEN III OXIDASE"/>
    <property type="match status" value="1"/>
</dbReference>
<evidence type="ECO:0000256" key="3">
    <source>
        <dbReference type="ARBA" id="ARBA00017228"/>
    </source>
</evidence>
<comment type="caution">
    <text evidence="12">The sequence shown here is derived from an EMBL/GenBank/DDBJ whole genome shotgun (WGS) entry which is preliminary data.</text>
</comment>
<dbReference type="AlphaFoldDB" id="A0A2T6SR40"/>
<organism evidence="12 13">
    <name type="scientific">Helicobacter pylori</name>
    <name type="common">Campylobacter pylori</name>
    <dbReference type="NCBI Taxonomy" id="210"/>
    <lineage>
        <taxon>Bacteria</taxon>
        <taxon>Pseudomonadati</taxon>
        <taxon>Campylobacterota</taxon>
        <taxon>Epsilonproteobacteria</taxon>
        <taxon>Campylobacterales</taxon>
        <taxon>Helicobacteraceae</taxon>
        <taxon>Helicobacter</taxon>
    </lineage>
</organism>
<dbReference type="SFLD" id="SFLDF00562">
    <property type="entry name" value="HemN-like__clustered_with_heat"/>
    <property type="match status" value="1"/>
</dbReference>
<dbReference type="GO" id="GO:0046872">
    <property type="term" value="F:metal ion binding"/>
    <property type="evidence" value="ECO:0007669"/>
    <property type="project" value="UniProtKB-UniRule"/>
</dbReference>
<evidence type="ECO:0000256" key="1">
    <source>
        <dbReference type="ARBA" id="ARBA00001966"/>
    </source>
</evidence>
<comment type="subcellular location">
    <subcellularLocation>
        <location evidence="10">Cytoplasm</location>
    </subcellularLocation>
</comment>
<evidence type="ECO:0000256" key="5">
    <source>
        <dbReference type="ARBA" id="ARBA00022691"/>
    </source>
</evidence>
<dbReference type="PROSITE" id="PS51918">
    <property type="entry name" value="RADICAL_SAM"/>
    <property type="match status" value="1"/>
</dbReference>
<feature type="domain" description="Radical SAM core" evidence="11">
    <location>
        <begin position="2"/>
        <end position="228"/>
    </location>
</feature>
<gene>
    <name evidence="12" type="ORF">C2R92_05165</name>
</gene>
<evidence type="ECO:0000256" key="10">
    <source>
        <dbReference type="RuleBase" id="RU364116"/>
    </source>
</evidence>
<comment type="cofactor">
    <cofactor evidence="1">
        <name>[4Fe-4S] cluster</name>
        <dbReference type="ChEBI" id="CHEBI:49883"/>
    </cofactor>
</comment>
<dbReference type="NCBIfam" id="TIGR00539">
    <property type="entry name" value="hemN_rel"/>
    <property type="match status" value="1"/>
</dbReference>
<dbReference type="GO" id="GO:0005737">
    <property type="term" value="C:cytoplasm"/>
    <property type="evidence" value="ECO:0007669"/>
    <property type="project" value="UniProtKB-SubCell"/>
</dbReference>
<keyword evidence="4 10" id="KW-0349">Heme</keyword>
<dbReference type="InterPro" id="IPR058240">
    <property type="entry name" value="rSAM_sf"/>
</dbReference>
<name>A0A2T6SR40_HELPX</name>
<dbReference type="GO" id="GO:0006779">
    <property type="term" value="P:porphyrin-containing compound biosynthetic process"/>
    <property type="evidence" value="ECO:0007669"/>
    <property type="project" value="InterPro"/>
</dbReference>
<evidence type="ECO:0000313" key="13">
    <source>
        <dbReference type="Proteomes" id="UP000244660"/>
    </source>
</evidence>
<dbReference type="InterPro" id="IPR013785">
    <property type="entry name" value="Aldolase_TIM"/>
</dbReference>
<evidence type="ECO:0000313" key="12">
    <source>
        <dbReference type="EMBL" id="PUD39304.1"/>
    </source>
</evidence>
<dbReference type="Pfam" id="PF04055">
    <property type="entry name" value="Radical_SAM"/>
    <property type="match status" value="1"/>
</dbReference>
<dbReference type="InterPro" id="IPR004559">
    <property type="entry name" value="HemW-like"/>
</dbReference>
<dbReference type="CDD" id="cd01335">
    <property type="entry name" value="Radical_SAM"/>
    <property type="match status" value="1"/>
</dbReference>
<dbReference type="EMBL" id="QBQB01000142">
    <property type="protein sequence ID" value="PUD39304.1"/>
    <property type="molecule type" value="Genomic_DNA"/>
</dbReference>
<evidence type="ECO:0000256" key="2">
    <source>
        <dbReference type="ARBA" id="ARBA00006100"/>
    </source>
</evidence>
<dbReference type="Proteomes" id="UP000244660">
    <property type="component" value="Unassembled WGS sequence"/>
</dbReference>
<evidence type="ECO:0000256" key="6">
    <source>
        <dbReference type="ARBA" id="ARBA00022723"/>
    </source>
</evidence>
<protein>
    <recommendedName>
        <fullName evidence="3 10">Heme chaperone HemW</fullName>
    </recommendedName>
</protein>
<comment type="similarity">
    <text evidence="2">Belongs to the anaerobic coproporphyrinogen-III oxidase family. HemW subfamily.</text>
</comment>
<keyword evidence="8 10" id="KW-0411">Iron-sulfur</keyword>
<dbReference type="InterPro" id="IPR034505">
    <property type="entry name" value="Coproporphyrinogen-III_oxidase"/>
</dbReference>
<dbReference type="SFLD" id="SFLDG01065">
    <property type="entry name" value="anaerobic_coproporphyrinogen-I"/>
    <property type="match status" value="1"/>
</dbReference>
<keyword evidence="10" id="KW-0004">4Fe-4S</keyword>
<evidence type="ECO:0000259" key="11">
    <source>
        <dbReference type="PROSITE" id="PS51918"/>
    </source>
</evidence>
<evidence type="ECO:0000256" key="7">
    <source>
        <dbReference type="ARBA" id="ARBA00023004"/>
    </source>
</evidence>
<keyword evidence="9 10" id="KW-0143">Chaperone</keyword>
<dbReference type="PANTHER" id="PTHR13932:SF5">
    <property type="entry name" value="RADICAL S-ADENOSYL METHIONINE DOMAIN-CONTAINING PROTEIN 1, MITOCHONDRIAL"/>
    <property type="match status" value="1"/>
</dbReference>
<dbReference type="InterPro" id="IPR006638">
    <property type="entry name" value="Elp3/MiaA/NifB-like_rSAM"/>
</dbReference>
<sequence length="352" mass="40166">MKMGEINMILYIHIPFCENKCGYCAFNSYENKHGLKEEYTQALCLDLKHALSQTDEPIESVFIGGGTPNTLSVKAFERIFESIHQHARLSLDCEITTEANPELISKAWCQGLKDLGINRLSLGVQSFREDKLLFLERQHSKNIAPVIEIVLKSGIENISIDLIYNTPLDNENSLKEELKLAKELPINHLSAYALSIEKNTNLEKNAKKPSSVDFDNVIKETLEGFSFKQYEVSNYARNYQVKHNLAYWGAKDYLGCGAGAVGCVANERFYAKKLIENYIKDPLKRQVETLNKQDKRLEKLFLGLRCELGVELSLLDENKVKLLIEENKAFIKNNRLIASDFFMADEMALWLL</sequence>
<evidence type="ECO:0000256" key="4">
    <source>
        <dbReference type="ARBA" id="ARBA00022617"/>
    </source>
</evidence>
<reference evidence="12 13" key="1">
    <citation type="submission" date="2018-01" db="EMBL/GenBank/DDBJ databases">
        <title>Helicobacter pylori genome-wide association study shows promise for predicting gastric cancer risk.</title>
        <authorList>
            <person name="Berthenet E."/>
            <person name="Yahara K."/>
            <person name="Thorell K."/>
            <person name="Pascoe B."/>
            <person name="Meric G."/>
            <person name="Mikhail J.M."/>
            <person name="Engstrand L."/>
            <person name="Enroth H."/>
            <person name="Burette A."/>
            <person name="Megraud F."/>
            <person name="Atherton J."/>
            <person name="Smith S."/>
            <person name="Wilkinson T.S."/>
            <person name="Hitchings M.D."/>
            <person name="Falush D."/>
            <person name="Sheppard S.K."/>
        </authorList>
    </citation>
    <scope>NUCLEOTIDE SEQUENCE [LARGE SCALE GENOMIC DNA]</scope>
    <source>
        <strain evidence="12 13">462</strain>
    </source>
</reference>
<comment type="function">
    <text evidence="10">Probably acts as a heme chaperone, transferring heme to an unknown acceptor. Binds one molecule of heme per monomer, possibly covalently. Binds 1 [4Fe-4S] cluster. The cluster is coordinated with 3 cysteines and an exchangeable S-adenosyl-L-methionine.</text>
</comment>
<dbReference type="GO" id="GO:0004109">
    <property type="term" value="F:coproporphyrinogen oxidase activity"/>
    <property type="evidence" value="ECO:0007669"/>
    <property type="project" value="InterPro"/>
</dbReference>
<evidence type="ECO:0000256" key="8">
    <source>
        <dbReference type="ARBA" id="ARBA00023014"/>
    </source>
</evidence>
<dbReference type="InterPro" id="IPR007197">
    <property type="entry name" value="rSAM"/>
</dbReference>
<dbReference type="SFLD" id="SFLDS00029">
    <property type="entry name" value="Radical_SAM"/>
    <property type="match status" value="1"/>
</dbReference>
<proteinExistence type="inferred from homology"/>
<evidence type="ECO:0000256" key="9">
    <source>
        <dbReference type="ARBA" id="ARBA00023186"/>
    </source>
</evidence>
<dbReference type="GO" id="GO:0051539">
    <property type="term" value="F:4 iron, 4 sulfur cluster binding"/>
    <property type="evidence" value="ECO:0007669"/>
    <property type="project" value="UniProtKB-UniRule"/>
</dbReference>
<keyword evidence="6 10" id="KW-0479">Metal-binding</keyword>
<keyword evidence="5 10" id="KW-0949">S-adenosyl-L-methionine</keyword>